<reference evidence="1 2" key="1">
    <citation type="submission" date="2014-04" db="EMBL/GenBank/DDBJ databases">
        <authorList>
            <consortium name="DOE Joint Genome Institute"/>
            <person name="Kuo A."/>
            <person name="Ruytinx J."/>
            <person name="Rineau F."/>
            <person name="Colpaert J."/>
            <person name="Kohler A."/>
            <person name="Nagy L.G."/>
            <person name="Floudas D."/>
            <person name="Copeland A."/>
            <person name="Barry K.W."/>
            <person name="Cichocki N."/>
            <person name="Veneault-Fourrey C."/>
            <person name="LaButti K."/>
            <person name="Lindquist E.A."/>
            <person name="Lipzen A."/>
            <person name="Lundell T."/>
            <person name="Morin E."/>
            <person name="Murat C."/>
            <person name="Sun H."/>
            <person name="Tunlid A."/>
            <person name="Henrissat B."/>
            <person name="Grigoriev I.V."/>
            <person name="Hibbett D.S."/>
            <person name="Martin F."/>
            <person name="Nordberg H.P."/>
            <person name="Cantor M.N."/>
            <person name="Hua S.X."/>
        </authorList>
    </citation>
    <scope>NUCLEOTIDE SEQUENCE [LARGE SCALE GENOMIC DNA]</scope>
    <source>
        <strain evidence="1 2">UH-Slu-Lm8-n1</strain>
    </source>
</reference>
<name>A0A0D0BEV1_9AGAM</name>
<dbReference type="HOGENOM" id="CLU_2326321_0_0_1"/>
<evidence type="ECO:0000313" key="2">
    <source>
        <dbReference type="Proteomes" id="UP000054485"/>
    </source>
</evidence>
<evidence type="ECO:0000313" key="1">
    <source>
        <dbReference type="EMBL" id="KIK44657.1"/>
    </source>
</evidence>
<dbReference type="Proteomes" id="UP000054485">
    <property type="component" value="Unassembled WGS sequence"/>
</dbReference>
<dbReference type="EMBL" id="KN835186">
    <property type="protein sequence ID" value="KIK44657.1"/>
    <property type="molecule type" value="Genomic_DNA"/>
</dbReference>
<proteinExistence type="predicted"/>
<protein>
    <submittedName>
        <fullName evidence="1">Uncharacterized protein</fullName>
    </submittedName>
</protein>
<dbReference type="AlphaFoldDB" id="A0A0D0BEV1"/>
<organism evidence="1 2">
    <name type="scientific">Suillus luteus UH-Slu-Lm8-n1</name>
    <dbReference type="NCBI Taxonomy" id="930992"/>
    <lineage>
        <taxon>Eukaryota</taxon>
        <taxon>Fungi</taxon>
        <taxon>Dikarya</taxon>
        <taxon>Basidiomycota</taxon>
        <taxon>Agaricomycotina</taxon>
        <taxon>Agaricomycetes</taxon>
        <taxon>Agaricomycetidae</taxon>
        <taxon>Boletales</taxon>
        <taxon>Suillineae</taxon>
        <taxon>Suillaceae</taxon>
        <taxon>Suillus</taxon>
    </lineage>
</organism>
<feature type="non-terminal residue" evidence="1">
    <location>
        <position position="94"/>
    </location>
</feature>
<feature type="non-terminal residue" evidence="1">
    <location>
        <position position="1"/>
    </location>
</feature>
<accession>A0A0D0BEV1</accession>
<dbReference type="OrthoDB" id="3270591at2759"/>
<keyword evidence="2" id="KW-1185">Reference proteome</keyword>
<sequence>PWSKIILSGVFARTHRDEPVYTGETLREALLRNPAISRLNITQNPRWVRPSEFIDGFKSSISFAFEDPDGSNLKSLLKTNLFMFGAPVRAKRWV</sequence>
<gene>
    <name evidence="1" type="ORF">CY34DRAFT_61225</name>
</gene>
<dbReference type="InParanoid" id="A0A0D0BEV1"/>
<reference evidence="2" key="2">
    <citation type="submission" date="2015-01" db="EMBL/GenBank/DDBJ databases">
        <title>Evolutionary Origins and Diversification of the Mycorrhizal Mutualists.</title>
        <authorList>
            <consortium name="DOE Joint Genome Institute"/>
            <consortium name="Mycorrhizal Genomics Consortium"/>
            <person name="Kohler A."/>
            <person name="Kuo A."/>
            <person name="Nagy L.G."/>
            <person name="Floudas D."/>
            <person name="Copeland A."/>
            <person name="Barry K.W."/>
            <person name="Cichocki N."/>
            <person name="Veneault-Fourrey C."/>
            <person name="LaButti K."/>
            <person name="Lindquist E.A."/>
            <person name="Lipzen A."/>
            <person name="Lundell T."/>
            <person name="Morin E."/>
            <person name="Murat C."/>
            <person name="Riley R."/>
            <person name="Ohm R."/>
            <person name="Sun H."/>
            <person name="Tunlid A."/>
            <person name="Henrissat B."/>
            <person name="Grigoriev I.V."/>
            <person name="Hibbett D.S."/>
            <person name="Martin F."/>
        </authorList>
    </citation>
    <scope>NUCLEOTIDE SEQUENCE [LARGE SCALE GENOMIC DNA]</scope>
    <source>
        <strain evidence="2">UH-Slu-Lm8-n1</strain>
    </source>
</reference>